<dbReference type="InterPro" id="IPR058599">
    <property type="entry name" value="PHAT_Smg/ZCCHC2-like"/>
</dbReference>
<feature type="region of interest" description="Disordered" evidence="13">
    <location>
        <begin position="600"/>
        <end position="645"/>
    </location>
</feature>
<evidence type="ECO:0000256" key="7">
    <source>
        <dbReference type="ARBA" id="ARBA00022845"/>
    </source>
</evidence>
<evidence type="ECO:0000256" key="10">
    <source>
        <dbReference type="ARBA" id="ARBA00034102"/>
    </source>
</evidence>
<dbReference type="InterPro" id="IPR037634">
    <property type="entry name" value="Smaug_SAM"/>
</dbReference>
<proteinExistence type="inferred from homology"/>
<feature type="compositionally biased region" description="Polar residues" evidence="13">
    <location>
        <begin position="629"/>
        <end position="645"/>
    </location>
</feature>
<keyword evidence="4" id="KW-0963">Cytoplasm</keyword>
<dbReference type="Pfam" id="PF26034">
    <property type="entry name" value="PHAT_SMAUG"/>
    <property type="match status" value="1"/>
</dbReference>
<dbReference type="InterPro" id="IPR037093">
    <property type="entry name" value="PHAT_dom_sf"/>
</dbReference>
<dbReference type="PANTHER" id="PTHR12515">
    <property type="entry name" value="STERILE ALPHA MOTIF DOMAIN CONTAINING PROTEIN 4-RELATED"/>
    <property type="match status" value="1"/>
</dbReference>
<feature type="compositionally biased region" description="Polar residues" evidence="13">
    <location>
        <begin position="260"/>
        <end position="273"/>
    </location>
</feature>
<dbReference type="Gene3D" id="1.10.150.50">
    <property type="entry name" value="Transcription Factor, Ets-1"/>
    <property type="match status" value="1"/>
</dbReference>
<dbReference type="GO" id="GO:0000289">
    <property type="term" value="P:nuclear-transcribed mRNA poly(A) tail shortening"/>
    <property type="evidence" value="ECO:0007669"/>
    <property type="project" value="TreeGrafter"/>
</dbReference>
<dbReference type="GO" id="GO:0003729">
    <property type="term" value="F:mRNA binding"/>
    <property type="evidence" value="ECO:0007669"/>
    <property type="project" value="TreeGrafter"/>
</dbReference>
<keyword evidence="16" id="KW-1185">Reference proteome</keyword>
<evidence type="ECO:0000256" key="13">
    <source>
        <dbReference type="SAM" id="MobiDB-lite"/>
    </source>
</evidence>
<accession>A0A9D3NSR7</accession>
<dbReference type="OrthoDB" id="2155283at2759"/>
<dbReference type="GO" id="GO:0030425">
    <property type="term" value="C:dendrite"/>
    <property type="evidence" value="ECO:0007669"/>
    <property type="project" value="UniProtKB-SubCell"/>
</dbReference>
<evidence type="ECO:0000313" key="15">
    <source>
        <dbReference type="EMBL" id="KAG7327955.1"/>
    </source>
</evidence>
<sequence length="700" mass="76554">MFRDQVGVLASWFKGWNECEQTVALLSLLKRVSRTQARFLQLCLEHSLAECTELHVLEVEANNPAVIGQWQVEPKERLISLVLTHLPLLKPGNGEAKSEYMRLLPKILTHTIEFGRHLEESRQLLSYALIHPATSLEDRADLALWLNHLEERAATRTAGGGGGGGGGGGDSLERVPSSHHLYAQHQRYGSDDRLNGWQGSRDSGIATWHTQQQQQGCENGHLLLYPSSSVPSTINTVGTGSGSNSILQSAGQHSPLKRSVSLTPPMSGSSTQPLGHGWLSQEDLRGRGAPLTPDHAPLSPQSSVASSGSGGSEHLEDGSGLGMALRSSFNEEGSGMRDVPAWLKSLRLHKYAGLFSTMTYDEMMSLTEQQLEAQSVTKGARHKIIISIQKLKERQNMLRSLEKDVLEGGNLRSPLQELHYIVGTPIKAFNSVAESPQRSLLSAEGKSAATGVCVSGGEAESSTTLIAEGDIPAQFTRVMGKVCTQLLVSRPDEENISSYLQLINKCELHEAFTETQKKRLSSWRQQVQKLVRSFPRKPLLDMTGYRQQRSSRGFGQSNSLPSAVCVGSSVCSRRNLRQFPVPSRSLPAPRLGLLGTTGLLTHTHTPRSSNNTPTNLKQGRQGLWFANPGGSNSMPSRTHSSVQRTRSLPVHTNPHTMAMFQQADLQVPVTEPDINNRLESLCRSMTEHALEDGVDRTSTI</sequence>
<reference evidence="15 16" key="1">
    <citation type="submission" date="2021-06" db="EMBL/GenBank/DDBJ databases">
        <title>Chromosome-level genome assembly of the red-tail catfish (Hemibagrus wyckioides).</title>
        <authorList>
            <person name="Shao F."/>
        </authorList>
    </citation>
    <scope>NUCLEOTIDE SEQUENCE [LARGE SCALE GENOMIC DNA]</scope>
    <source>
        <strain evidence="15">EC202008001</strain>
        <tissue evidence="15">Blood</tissue>
    </source>
</reference>
<gene>
    <name evidence="15" type="ORF">KOW79_007899</name>
</gene>
<protein>
    <recommendedName>
        <fullName evidence="11">Protein Smaug homolog 1</fullName>
    </recommendedName>
    <alternativeName>
        <fullName evidence="12">Sterile alpha motif domain-containing protein 4A</fullName>
    </alternativeName>
</protein>
<evidence type="ECO:0000259" key="14">
    <source>
        <dbReference type="SMART" id="SM00454"/>
    </source>
</evidence>
<keyword evidence="6" id="KW-0771">Synaptosome</keyword>
<dbReference type="SUPFAM" id="SSF47769">
    <property type="entry name" value="SAM/Pointed domain"/>
    <property type="match status" value="1"/>
</dbReference>
<dbReference type="GO" id="GO:0045202">
    <property type="term" value="C:synapse"/>
    <property type="evidence" value="ECO:0007669"/>
    <property type="project" value="UniProtKB-SubCell"/>
</dbReference>
<evidence type="ECO:0000256" key="4">
    <source>
        <dbReference type="ARBA" id="ARBA00022490"/>
    </source>
</evidence>
<dbReference type="FunFam" id="1.10.150.50:FF:000013">
    <property type="entry name" value="Protein Smaug homolog 1 isoform 2"/>
    <property type="match status" value="1"/>
</dbReference>
<dbReference type="SMART" id="SM00454">
    <property type="entry name" value="SAM"/>
    <property type="match status" value="1"/>
</dbReference>
<dbReference type="PANTHER" id="PTHR12515:SF8">
    <property type="entry name" value="PROTEIN SMAUG HOMOLOG 1"/>
    <property type="match status" value="1"/>
</dbReference>
<dbReference type="InterPro" id="IPR050897">
    <property type="entry name" value="SMAUG/VTS1_RNA-bind"/>
</dbReference>
<dbReference type="Gene3D" id="1.25.40.170">
    <property type="entry name" value="Smaug, PHAT domain"/>
    <property type="match status" value="1"/>
</dbReference>
<dbReference type="EMBL" id="JAHKSW010000009">
    <property type="protein sequence ID" value="KAG7327955.1"/>
    <property type="molecule type" value="Genomic_DNA"/>
</dbReference>
<dbReference type="FunFam" id="1.25.40.170:FF:000003">
    <property type="entry name" value="Sterile alpha motif domain-containing 4A"/>
    <property type="match status" value="1"/>
</dbReference>
<evidence type="ECO:0000313" key="16">
    <source>
        <dbReference type="Proteomes" id="UP000824219"/>
    </source>
</evidence>
<dbReference type="InterPro" id="IPR001660">
    <property type="entry name" value="SAM"/>
</dbReference>
<feature type="domain" description="SAM" evidence="14">
    <location>
        <begin position="331"/>
        <end position="394"/>
    </location>
</feature>
<evidence type="ECO:0000256" key="12">
    <source>
        <dbReference type="ARBA" id="ARBA00041298"/>
    </source>
</evidence>
<feature type="region of interest" description="Disordered" evidence="13">
    <location>
        <begin position="234"/>
        <end position="326"/>
    </location>
</feature>
<organism evidence="15 16">
    <name type="scientific">Hemibagrus wyckioides</name>
    <dbReference type="NCBI Taxonomy" id="337641"/>
    <lineage>
        <taxon>Eukaryota</taxon>
        <taxon>Metazoa</taxon>
        <taxon>Chordata</taxon>
        <taxon>Craniata</taxon>
        <taxon>Vertebrata</taxon>
        <taxon>Euteleostomi</taxon>
        <taxon>Actinopterygii</taxon>
        <taxon>Neopterygii</taxon>
        <taxon>Teleostei</taxon>
        <taxon>Ostariophysi</taxon>
        <taxon>Siluriformes</taxon>
        <taxon>Bagridae</taxon>
        <taxon>Hemibagrus</taxon>
    </lineage>
</organism>
<evidence type="ECO:0000256" key="8">
    <source>
        <dbReference type="ARBA" id="ARBA00023018"/>
    </source>
</evidence>
<dbReference type="Pfam" id="PF00536">
    <property type="entry name" value="SAM_1"/>
    <property type="match status" value="1"/>
</dbReference>
<keyword evidence="7" id="KW-0810">Translation regulation</keyword>
<dbReference type="AlphaFoldDB" id="A0A9D3NSR7"/>
<evidence type="ECO:0000256" key="9">
    <source>
        <dbReference type="ARBA" id="ARBA00023273"/>
    </source>
</evidence>
<evidence type="ECO:0000256" key="1">
    <source>
        <dbReference type="ARBA" id="ARBA00004279"/>
    </source>
</evidence>
<comment type="subcellular location">
    <subcellularLocation>
        <location evidence="1">Cell projection</location>
        <location evidence="1">Dendrite</location>
    </subcellularLocation>
    <subcellularLocation>
        <location evidence="2">Cytoplasm</location>
    </subcellularLocation>
    <subcellularLocation>
        <location evidence="10">Synapse</location>
        <location evidence="10">Synaptosome</location>
    </subcellularLocation>
</comment>
<dbReference type="GO" id="GO:0030371">
    <property type="term" value="F:translation repressor activity"/>
    <property type="evidence" value="ECO:0007669"/>
    <property type="project" value="InterPro"/>
</dbReference>
<dbReference type="CDD" id="cd09557">
    <property type="entry name" value="SAM_Smaug"/>
    <property type="match status" value="1"/>
</dbReference>
<feature type="compositionally biased region" description="Polar residues" evidence="13">
    <location>
        <begin position="606"/>
        <end position="618"/>
    </location>
</feature>
<evidence type="ECO:0000256" key="2">
    <source>
        <dbReference type="ARBA" id="ARBA00004496"/>
    </source>
</evidence>
<dbReference type="GO" id="GO:0000932">
    <property type="term" value="C:P-body"/>
    <property type="evidence" value="ECO:0007669"/>
    <property type="project" value="TreeGrafter"/>
</dbReference>
<feature type="region of interest" description="Disordered" evidence="13">
    <location>
        <begin position="155"/>
        <end position="175"/>
    </location>
</feature>
<comment type="similarity">
    <text evidence="3">Belongs to the SMAUG family.</text>
</comment>
<feature type="compositionally biased region" description="Polar residues" evidence="13">
    <location>
        <begin position="234"/>
        <end position="252"/>
    </location>
</feature>
<evidence type="ECO:0000256" key="5">
    <source>
        <dbReference type="ARBA" id="ARBA00022491"/>
    </source>
</evidence>
<keyword evidence="9" id="KW-0966">Cell projection</keyword>
<evidence type="ECO:0000256" key="11">
    <source>
        <dbReference type="ARBA" id="ARBA00041183"/>
    </source>
</evidence>
<feature type="compositionally biased region" description="Gly residues" evidence="13">
    <location>
        <begin position="158"/>
        <end position="170"/>
    </location>
</feature>
<keyword evidence="5" id="KW-0678">Repressor</keyword>
<comment type="caution">
    <text evidence="15">The sequence shown here is derived from an EMBL/GenBank/DDBJ whole genome shotgun (WGS) entry which is preliminary data.</text>
</comment>
<name>A0A9D3NSR7_9TELE</name>
<evidence type="ECO:0000256" key="3">
    <source>
        <dbReference type="ARBA" id="ARBA00008232"/>
    </source>
</evidence>
<evidence type="ECO:0000256" key="6">
    <source>
        <dbReference type="ARBA" id="ARBA00022599"/>
    </source>
</evidence>
<keyword evidence="8" id="KW-0770">Synapse</keyword>
<dbReference type="Proteomes" id="UP000824219">
    <property type="component" value="Linkage Group LG09"/>
</dbReference>
<dbReference type="InterPro" id="IPR013761">
    <property type="entry name" value="SAM/pointed_sf"/>
</dbReference>